<dbReference type="SUPFAM" id="SSF56219">
    <property type="entry name" value="DNase I-like"/>
    <property type="match status" value="1"/>
</dbReference>
<sequence length="194" mass="22541">METAVKEIRTDVTLTTFGIKWKTKIGFWNVRTMWETGKLKQVVKEMEEYKIDILGLSEARWTDYGEVKLPNDYIFIYSGTTEESVEHINGVGILINKNAKKSLMQWTPISDRMIKACFRSQCYAPTNSSDTEKKEYFYQQLHETPRKANKRDIIIIMGDMNANIGTDNEGLEHVMGRHAQGERNENVYQFLCQP</sequence>
<dbReference type="GO" id="GO:0003824">
    <property type="term" value="F:catalytic activity"/>
    <property type="evidence" value="ECO:0007669"/>
    <property type="project" value="InterPro"/>
</dbReference>
<dbReference type="InterPro" id="IPR027124">
    <property type="entry name" value="Swc5/CFDP1/2"/>
</dbReference>
<feature type="domain" description="Endonuclease/exonuclease/phosphatase" evidence="1">
    <location>
        <begin position="28"/>
        <end position="162"/>
    </location>
</feature>
<accession>A0A974CF62</accession>
<name>A0A974CF62_XENLA</name>
<evidence type="ECO:0000313" key="2">
    <source>
        <dbReference type="EMBL" id="OCT72028.1"/>
    </source>
</evidence>
<dbReference type="InterPro" id="IPR036691">
    <property type="entry name" value="Endo/exonu/phosph_ase_sf"/>
</dbReference>
<dbReference type="PANTHER" id="PTHR23227">
    <property type="entry name" value="BUCENTAUR RELATED"/>
    <property type="match status" value="1"/>
</dbReference>
<organism evidence="2 3">
    <name type="scientific">Xenopus laevis</name>
    <name type="common">African clawed frog</name>
    <dbReference type="NCBI Taxonomy" id="8355"/>
    <lineage>
        <taxon>Eukaryota</taxon>
        <taxon>Metazoa</taxon>
        <taxon>Chordata</taxon>
        <taxon>Craniata</taxon>
        <taxon>Vertebrata</taxon>
        <taxon>Euteleostomi</taxon>
        <taxon>Amphibia</taxon>
        <taxon>Batrachia</taxon>
        <taxon>Anura</taxon>
        <taxon>Pipoidea</taxon>
        <taxon>Pipidae</taxon>
        <taxon>Xenopodinae</taxon>
        <taxon>Xenopus</taxon>
        <taxon>Xenopus</taxon>
    </lineage>
</organism>
<dbReference type="Pfam" id="PF03372">
    <property type="entry name" value="Exo_endo_phos"/>
    <property type="match status" value="1"/>
</dbReference>
<evidence type="ECO:0000259" key="1">
    <source>
        <dbReference type="Pfam" id="PF03372"/>
    </source>
</evidence>
<protein>
    <recommendedName>
        <fullName evidence="1">Endonuclease/exonuclease/phosphatase domain-containing protein</fullName>
    </recommendedName>
</protein>
<dbReference type="PANTHER" id="PTHR23227:SF67">
    <property type="entry name" value="CRANIOFACIAL DEVELOPMENT PROTEIN 2-LIKE"/>
    <property type="match status" value="1"/>
</dbReference>
<proteinExistence type="predicted"/>
<evidence type="ECO:0000313" key="3">
    <source>
        <dbReference type="Proteomes" id="UP000694892"/>
    </source>
</evidence>
<dbReference type="AlphaFoldDB" id="A0A974CF62"/>
<gene>
    <name evidence="2" type="ORF">XELAEV_18035012mg</name>
</gene>
<dbReference type="CDD" id="cd09076">
    <property type="entry name" value="L1-EN"/>
    <property type="match status" value="1"/>
</dbReference>
<dbReference type="Proteomes" id="UP000694892">
    <property type="component" value="Chromosome 7L"/>
</dbReference>
<dbReference type="InterPro" id="IPR005135">
    <property type="entry name" value="Endo/exonuclease/phosphatase"/>
</dbReference>
<reference evidence="3" key="1">
    <citation type="journal article" date="2016" name="Nature">
        <title>Genome evolution in the allotetraploid frog Xenopus laevis.</title>
        <authorList>
            <person name="Session A.M."/>
            <person name="Uno Y."/>
            <person name="Kwon T."/>
            <person name="Chapman J.A."/>
            <person name="Toyoda A."/>
            <person name="Takahashi S."/>
            <person name="Fukui A."/>
            <person name="Hikosaka A."/>
            <person name="Suzuki A."/>
            <person name="Kondo M."/>
            <person name="van Heeringen S.J."/>
            <person name="Quigley I."/>
            <person name="Heinz S."/>
            <person name="Ogino H."/>
            <person name="Ochi H."/>
            <person name="Hellsten U."/>
            <person name="Lyons J.B."/>
            <person name="Simakov O."/>
            <person name="Putnam N."/>
            <person name="Stites J."/>
            <person name="Kuroki Y."/>
            <person name="Tanaka T."/>
            <person name="Michiue T."/>
            <person name="Watanabe M."/>
            <person name="Bogdanovic O."/>
            <person name="Lister R."/>
            <person name="Georgiou G."/>
            <person name="Paranjpe S.S."/>
            <person name="van Kruijsbergen I."/>
            <person name="Shu S."/>
            <person name="Carlson J."/>
            <person name="Kinoshita T."/>
            <person name="Ohta Y."/>
            <person name="Mawaribuchi S."/>
            <person name="Jenkins J."/>
            <person name="Grimwood J."/>
            <person name="Schmutz J."/>
            <person name="Mitros T."/>
            <person name="Mozaffari S.V."/>
            <person name="Suzuki Y."/>
            <person name="Haramoto Y."/>
            <person name="Yamamoto T.S."/>
            <person name="Takagi C."/>
            <person name="Heald R."/>
            <person name="Miller K."/>
            <person name="Haudenschild C."/>
            <person name="Kitzman J."/>
            <person name="Nakayama T."/>
            <person name="Izutsu Y."/>
            <person name="Robert J."/>
            <person name="Fortriede J."/>
            <person name="Burns K."/>
            <person name="Lotay V."/>
            <person name="Karimi K."/>
            <person name="Yasuoka Y."/>
            <person name="Dichmann D.S."/>
            <person name="Flajnik M.F."/>
            <person name="Houston D.W."/>
            <person name="Shendure J."/>
            <person name="DuPasquier L."/>
            <person name="Vize P.D."/>
            <person name="Zorn A.M."/>
            <person name="Ito M."/>
            <person name="Marcotte E.M."/>
            <person name="Wallingford J.B."/>
            <person name="Ito Y."/>
            <person name="Asashima M."/>
            <person name="Ueno N."/>
            <person name="Matsuda Y."/>
            <person name="Veenstra G.J."/>
            <person name="Fujiyama A."/>
            <person name="Harland R.M."/>
            <person name="Taira M."/>
            <person name="Rokhsar D.S."/>
        </authorList>
    </citation>
    <scope>NUCLEOTIDE SEQUENCE [LARGE SCALE GENOMIC DNA]</scope>
    <source>
        <strain evidence="3">J</strain>
    </source>
</reference>
<dbReference type="EMBL" id="CM004478">
    <property type="protein sequence ID" value="OCT72028.1"/>
    <property type="molecule type" value="Genomic_DNA"/>
</dbReference>
<dbReference type="Gene3D" id="3.60.10.10">
    <property type="entry name" value="Endonuclease/exonuclease/phosphatase"/>
    <property type="match status" value="1"/>
</dbReference>
<dbReference type="OMA" id="ICKDCTH"/>